<accession>A0A7W5BD87</accession>
<dbReference type="SUPFAM" id="SSF51556">
    <property type="entry name" value="Metallo-dependent hydrolases"/>
    <property type="match status" value="1"/>
</dbReference>
<evidence type="ECO:0000256" key="1">
    <source>
        <dbReference type="SAM" id="SignalP"/>
    </source>
</evidence>
<protein>
    <submittedName>
        <fullName evidence="3">Imidazolonepropionase-like amidohydrolase</fullName>
    </submittedName>
</protein>
<dbReference type="Gene3D" id="3.20.20.140">
    <property type="entry name" value="Metal-dependent hydrolases"/>
    <property type="match status" value="1"/>
</dbReference>
<dbReference type="InterPro" id="IPR051781">
    <property type="entry name" value="Metallo-dep_Hydrolase"/>
</dbReference>
<sequence length="434" mass="45964">MHPLSTQSRVPAIFRLLAFAGFIGMAGHASTQPASAPTDKRWFVTGSLLYVAPDRPPLANAWLLVNGDKIEAVGTGTPPVAGSAGAKACNGGVIAAGFQNSHVHFTDDSFANAATRTPGELEQSLTRMLTRFGYTTVVDTGSQLANTSALRQRIASGAVLGPEILTAGSPLYPHNGIPFYLRQLPPAVLRQLAQPASAEEAISTVLRNFADGANGTKLFVAAPMGQGEIRRMNPQIASAAADETHRLGGLVMAHPTDPEGVRSAVAAGADIIVHTTIDPAGSSWDAQLIAGMVARKVSVVPTLKLWRYELDKEHVPAEVREKIVGLAERQLKAYIDAGGQVLFGTDVGYMTDFDPADEYSLMAQAGMTPMQILASLTTGPAARWRKQARRGRLEAGMAADLVVLNGDPAADVKRFADVKCTFGAGRLLFQREGF</sequence>
<proteinExistence type="predicted"/>
<keyword evidence="3" id="KW-0378">Hydrolase</keyword>
<name>A0A7W5BD87_9BURK</name>
<keyword evidence="4" id="KW-1185">Reference proteome</keyword>
<dbReference type="Gene3D" id="2.30.40.10">
    <property type="entry name" value="Urease, subunit C, domain 1"/>
    <property type="match status" value="1"/>
</dbReference>
<dbReference type="InterPro" id="IPR032466">
    <property type="entry name" value="Metal_Hydrolase"/>
</dbReference>
<reference evidence="3 4" key="1">
    <citation type="submission" date="2020-08" db="EMBL/GenBank/DDBJ databases">
        <title>Genomic Encyclopedia of Type Strains, Phase III (KMG-III): the genomes of soil and plant-associated and newly described type strains.</title>
        <authorList>
            <person name="Whitman W."/>
        </authorList>
    </citation>
    <scope>NUCLEOTIDE SEQUENCE [LARGE SCALE GENOMIC DNA]</scope>
    <source>
        <strain evidence="3 4">CECT 8897</strain>
    </source>
</reference>
<evidence type="ECO:0000313" key="4">
    <source>
        <dbReference type="Proteomes" id="UP000541535"/>
    </source>
</evidence>
<dbReference type="EMBL" id="JACHXD010000012">
    <property type="protein sequence ID" value="MBB3120984.1"/>
    <property type="molecule type" value="Genomic_DNA"/>
</dbReference>
<dbReference type="PANTHER" id="PTHR43135">
    <property type="entry name" value="ALPHA-D-RIBOSE 1-METHYLPHOSPHONATE 5-TRIPHOSPHATE DIPHOSPHATASE"/>
    <property type="match status" value="1"/>
</dbReference>
<evidence type="ECO:0000313" key="3">
    <source>
        <dbReference type="EMBL" id="MBB3120984.1"/>
    </source>
</evidence>
<dbReference type="SUPFAM" id="SSF51338">
    <property type="entry name" value="Composite domain of metallo-dependent hydrolases"/>
    <property type="match status" value="1"/>
</dbReference>
<feature type="chain" id="PRO_5031356309" evidence="1">
    <location>
        <begin position="32"/>
        <end position="434"/>
    </location>
</feature>
<feature type="signal peptide" evidence="1">
    <location>
        <begin position="1"/>
        <end position="31"/>
    </location>
</feature>
<dbReference type="PANTHER" id="PTHR43135:SF3">
    <property type="entry name" value="ALPHA-D-RIBOSE 1-METHYLPHOSPHONATE 5-TRIPHOSPHATE DIPHOSPHATASE"/>
    <property type="match status" value="1"/>
</dbReference>
<organism evidence="3 4">
    <name type="scientific">Pseudoduganella violacea</name>
    <dbReference type="NCBI Taxonomy" id="1715466"/>
    <lineage>
        <taxon>Bacteria</taxon>
        <taxon>Pseudomonadati</taxon>
        <taxon>Pseudomonadota</taxon>
        <taxon>Betaproteobacteria</taxon>
        <taxon>Burkholderiales</taxon>
        <taxon>Oxalobacteraceae</taxon>
        <taxon>Telluria group</taxon>
        <taxon>Pseudoduganella</taxon>
    </lineage>
</organism>
<evidence type="ECO:0000259" key="2">
    <source>
        <dbReference type="Pfam" id="PF01979"/>
    </source>
</evidence>
<dbReference type="RefSeq" id="WP_183442723.1">
    <property type="nucleotide sequence ID" value="NZ_JACHXD010000012.1"/>
</dbReference>
<dbReference type="Pfam" id="PF01979">
    <property type="entry name" value="Amidohydro_1"/>
    <property type="match status" value="1"/>
</dbReference>
<dbReference type="AlphaFoldDB" id="A0A7W5BD87"/>
<dbReference type="Proteomes" id="UP000541535">
    <property type="component" value="Unassembled WGS sequence"/>
</dbReference>
<dbReference type="InterPro" id="IPR006680">
    <property type="entry name" value="Amidohydro-rel"/>
</dbReference>
<comment type="caution">
    <text evidence="3">The sequence shown here is derived from an EMBL/GenBank/DDBJ whole genome shotgun (WGS) entry which is preliminary data.</text>
</comment>
<dbReference type="GO" id="GO:0016810">
    <property type="term" value="F:hydrolase activity, acting on carbon-nitrogen (but not peptide) bonds"/>
    <property type="evidence" value="ECO:0007669"/>
    <property type="project" value="InterPro"/>
</dbReference>
<dbReference type="InterPro" id="IPR011059">
    <property type="entry name" value="Metal-dep_hydrolase_composite"/>
</dbReference>
<keyword evidence="1" id="KW-0732">Signal</keyword>
<gene>
    <name evidence="3" type="ORF">FHS03_004057</name>
</gene>
<feature type="domain" description="Amidohydrolase-related" evidence="2">
    <location>
        <begin position="94"/>
        <end position="427"/>
    </location>
</feature>